<evidence type="ECO:0000313" key="3">
    <source>
        <dbReference type="Proteomes" id="UP001275084"/>
    </source>
</evidence>
<reference evidence="2" key="1">
    <citation type="journal article" date="2023" name="Mol. Phylogenet. Evol.">
        <title>Genome-scale phylogeny and comparative genomics of the fungal order Sordariales.</title>
        <authorList>
            <person name="Hensen N."/>
            <person name="Bonometti L."/>
            <person name="Westerberg I."/>
            <person name="Brannstrom I.O."/>
            <person name="Guillou S."/>
            <person name="Cros-Aarteil S."/>
            <person name="Calhoun S."/>
            <person name="Haridas S."/>
            <person name="Kuo A."/>
            <person name="Mondo S."/>
            <person name="Pangilinan J."/>
            <person name="Riley R."/>
            <person name="LaButti K."/>
            <person name="Andreopoulos B."/>
            <person name="Lipzen A."/>
            <person name="Chen C."/>
            <person name="Yan M."/>
            <person name="Daum C."/>
            <person name="Ng V."/>
            <person name="Clum A."/>
            <person name="Steindorff A."/>
            <person name="Ohm R.A."/>
            <person name="Martin F."/>
            <person name="Silar P."/>
            <person name="Natvig D.O."/>
            <person name="Lalanne C."/>
            <person name="Gautier V."/>
            <person name="Ament-Velasquez S.L."/>
            <person name="Kruys A."/>
            <person name="Hutchinson M.I."/>
            <person name="Powell A.J."/>
            <person name="Barry K."/>
            <person name="Miller A.N."/>
            <person name="Grigoriev I.V."/>
            <person name="Debuchy R."/>
            <person name="Gladieux P."/>
            <person name="Hiltunen Thoren M."/>
            <person name="Johannesson H."/>
        </authorList>
    </citation>
    <scope>NUCLEOTIDE SEQUENCE</scope>
    <source>
        <strain evidence="2">CBS 955.72</strain>
    </source>
</reference>
<proteinExistence type="predicted"/>
<evidence type="ECO:0000256" key="1">
    <source>
        <dbReference type="SAM" id="MobiDB-lite"/>
    </source>
</evidence>
<dbReference type="EMBL" id="JAUIQD010000007">
    <property type="protein sequence ID" value="KAK3343832.1"/>
    <property type="molecule type" value="Genomic_DNA"/>
</dbReference>
<evidence type="ECO:0000313" key="2">
    <source>
        <dbReference type="EMBL" id="KAK3343832.1"/>
    </source>
</evidence>
<dbReference type="Proteomes" id="UP001275084">
    <property type="component" value="Unassembled WGS sequence"/>
</dbReference>
<name>A0AAJ0M9Q8_9PEZI</name>
<accession>A0AAJ0M9Q8</accession>
<keyword evidence="3" id="KW-1185">Reference proteome</keyword>
<dbReference type="AlphaFoldDB" id="A0AAJ0M9Q8"/>
<gene>
    <name evidence="2" type="ORF">B0T25DRAFT_309065</name>
</gene>
<protein>
    <submittedName>
        <fullName evidence="2">Uncharacterized protein</fullName>
    </submittedName>
</protein>
<comment type="caution">
    <text evidence="2">The sequence shown here is derived from an EMBL/GenBank/DDBJ whole genome shotgun (WGS) entry which is preliminary data.</text>
</comment>
<feature type="region of interest" description="Disordered" evidence="1">
    <location>
        <begin position="90"/>
        <end position="119"/>
    </location>
</feature>
<sequence>MFVRRQARDFTGAVHEQCSTHRVDGNHLGLMICMEARGKGGRNEERLPSSWRCTLFLKPRFLMWKLAITAASCSALLHCCSPVTGTSMVSRARERQSGGQMAAKSSLAKSESADDPEGDAPRVCRMHMYRYMIHQSGNQGKISQKLQKTKGAWFLRHWASRPHGSAGIGIRFFGSLTSPRFQSQAIPASGVFGFLFTRDTRPRSLKLTPSGHVSRALSCVVGSGRQTFDRFLLLTNGSATGATPTHLAAF</sequence>
<organism evidence="2 3">
    <name type="scientific">Lasiosphaeria hispida</name>
    <dbReference type="NCBI Taxonomy" id="260671"/>
    <lineage>
        <taxon>Eukaryota</taxon>
        <taxon>Fungi</taxon>
        <taxon>Dikarya</taxon>
        <taxon>Ascomycota</taxon>
        <taxon>Pezizomycotina</taxon>
        <taxon>Sordariomycetes</taxon>
        <taxon>Sordariomycetidae</taxon>
        <taxon>Sordariales</taxon>
        <taxon>Lasiosphaeriaceae</taxon>
        <taxon>Lasiosphaeria</taxon>
    </lineage>
</organism>
<reference evidence="2" key="2">
    <citation type="submission" date="2023-06" db="EMBL/GenBank/DDBJ databases">
        <authorList>
            <consortium name="Lawrence Berkeley National Laboratory"/>
            <person name="Haridas S."/>
            <person name="Hensen N."/>
            <person name="Bonometti L."/>
            <person name="Westerberg I."/>
            <person name="Brannstrom I.O."/>
            <person name="Guillou S."/>
            <person name="Cros-Aarteil S."/>
            <person name="Calhoun S."/>
            <person name="Kuo A."/>
            <person name="Mondo S."/>
            <person name="Pangilinan J."/>
            <person name="Riley R."/>
            <person name="Labutti K."/>
            <person name="Andreopoulos B."/>
            <person name="Lipzen A."/>
            <person name="Chen C."/>
            <person name="Yanf M."/>
            <person name="Daum C."/>
            <person name="Ng V."/>
            <person name="Clum A."/>
            <person name="Steindorff A."/>
            <person name="Ohm R."/>
            <person name="Martin F."/>
            <person name="Silar P."/>
            <person name="Natvig D."/>
            <person name="Lalanne C."/>
            <person name="Gautier V."/>
            <person name="Ament-Velasquez S.L."/>
            <person name="Kruys A."/>
            <person name="Hutchinson M.I."/>
            <person name="Powell A.J."/>
            <person name="Barry K."/>
            <person name="Miller A.N."/>
            <person name="Grigoriev I.V."/>
            <person name="Debuchy R."/>
            <person name="Gladieux P."/>
            <person name="Thoren M.H."/>
            <person name="Johannesson H."/>
        </authorList>
    </citation>
    <scope>NUCLEOTIDE SEQUENCE</scope>
    <source>
        <strain evidence="2">CBS 955.72</strain>
    </source>
</reference>